<evidence type="ECO:0000313" key="2">
    <source>
        <dbReference type="Proteomes" id="UP000283269"/>
    </source>
</evidence>
<gene>
    <name evidence="1" type="ORF">CVT25_003732</name>
</gene>
<reference evidence="1 2" key="1">
    <citation type="journal article" date="2018" name="Evol. Lett.">
        <title>Horizontal gene cluster transfer increased hallucinogenic mushroom diversity.</title>
        <authorList>
            <person name="Reynolds H.T."/>
            <person name="Vijayakumar V."/>
            <person name="Gluck-Thaler E."/>
            <person name="Korotkin H.B."/>
            <person name="Matheny P.B."/>
            <person name="Slot J.C."/>
        </authorList>
    </citation>
    <scope>NUCLEOTIDE SEQUENCE [LARGE SCALE GENOMIC DNA]</scope>
    <source>
        <strain evidence="1 2">2631</strain>
    </source>
</reference>
<organism evidence="1 2">
    <name type="scientific">Psilocybe cyanescens</name>
    <dbReference type="NCBI Taxonomy" id="93625"/>
    <lineage>
        <taxon>Eukaryota</taxon>
        <taxon>Fungi</taxon>
        <taxon>Dikarya</taxon>
        <taxon>Basidiomycota</taxon>
        <taxon>Agaricomycotina</taxon>
        <taxon>Agaricomycetes</taxon>
        <taxon>Agaricomycetidae</taxon>
        <taxon>Agaricales</taxon>
        <taxon>Agaricineae</taxon>
        <taxon>Strophariaceae</taxon>
        <taxon>Psilocybe</taxon>
    </lineage>
</organism>
<dbReference type="EMBL" id="NHYD01000974">
    <property type="protein sequence ID" value="PPQ92745.1"/>
    <property type="molecule type" value="Genomic_DNA"/>
</dbReference>
<keyword evidence="2" id="KW-1185">Reference proteome</keyword>
<name>A0A409XPL5_PSICY</name>
<dbReference type="AlphaFoldDB" id="A0A409XPL5"/>
<evidence type="ECO:0000313" key="1">
    <source>
        <dbReference type="EMBL" id="PPQ92745.1"/>
    </source>
</evidence>
<accession>A0A409XPL5</accession>
<dbReference type="Proteomes" id="UP000283269">
    <property type="component" value="Unassembled WGS sequence"/>
</dbReference>
<dbReference type="InParanoid" id="A0A409XPL5"/>
<comment type="caution">
    <text evidence="1">The sequence shown here is derived from an EMBL/GenBank/DDBJ whole genome shotgun (WGS) entry which is preliminary data.</text>
</comment>
<sequence length="105" mass="12004">MNATAGHLQHIKSLQPPGLFLGQFHLEDKSEMNGKVGNTIIWEGMEVEYEICPPALSLLIKESFLPPLQKLFYEFPWDFSTITVCETGSWHDISKMDPFIPYFQG</sequence>
<proteinExistence type="predicted"/>
<protein>
    <submittedName>
        <fullName evidence="1">Uncharacterized protein</fullName>
    </submittedName>
</protein>